<evidence type="ECO:0000313" key="2">
    <source>
        <dbReference type="Proteomes" id="UP001143509"/>
    </source>
</evidence>
<gene>
    <name evidence="1" type="ORF">GCM10017620_22870</name>
</gene>
<reference evidence="1" key="1">
    <citation type="journal article" date="2014" name="Int. J. Syst. Evol. Microbiol.">
        <title>Complete genome of a new Firmicutes species belonging to the dominant human colonic microbiota ('Ruminococcus bicirculans') reveals two chromosomes and a selective capacity to utilize plant glucans.</title>
        <authorList>
            <consortium name="NISC Comparative Sequencing Program"/>
            <person name="Wegmann U."/>
            <person name="Louis P."/>
            <person name="Goesmann A."/>
            <person name="Henrissat B."/>
            <person name="Duncan S.H."/>
            <person name="Flint H.J."/>
        </authorList>
    </citation>
    <scope>NUCLEOTIDE SEQUENCE</scope>
    <source>
        <strain evidence="1">VKM B-1499</strain>
    </source>
</reference>
<protein>
    <submittedName>
        <fullName evidence="1">IS5 family transposase</fullName>
    </submittedName>
</protein>
<organism evidence="1 2">
    <name type="scientific">Brevundimonas intermedia</name>
    <dbReference type="NCBI Taxonomy" id="74315"/>
    <lineage>
        <taxon>Bacteria</taxon>
        <taxon>Pseudomonadati</taxon>
        <taxon>Pseudomonadota</taxon>
        <taxon>Alphaproteobacteria</taxon>
        <taxon>Caulobacterales</taxon>
        <taxon>Caulobacteraceae</taxon>
        <taxon>Brevundimonas</taxon>
    </lineage>
</organism>
<comment type="caution">
    <text evidence="1">The sequence shown here is derived from an EMBL/GenBank/DDBJ whole genome shotgun (WGS) entry which is preliminary data.</text>
</comment>
<accession>A0ABQ5T944</accession>
<sequence>MSDLYWLTDEQMARLKPCFPNCHGKPRVDDRRVWSEIIVVDRNRPALARRAGGLWPSQDPPQSLEAVERGGRLRTYDGGPVWRSGRTSHGHDHATYLKAHRRASSLREKKGALGG</sequence>
<keyword evidence="2" id="KW-1185">Reference proteome</keyword>
<proteinExistence type="predicted"/>
<dbReference type="Proteomes" id="UP001143509">
    <property type="component" value="Unassembled WGS sequence"/>
</dbReference>
<dbReference type="EMBL" id="BSFD01000007">
    <property type="protein sequence ID" value="GLK49314.1"/>
    <property type="molecule type" value="Genomic_DNA"/>
</dbReference>
<evidence type="ECO:0000313" key="1">
    <source>
        <dbReference type="EMBL" id="GLK49314.1"/>
    </source>
</evidence>
<reference evidence="1" key="2">
    <citation type="submission" date="2023-01" db="EMBL/GenBank/DDBJ databases">
        <authorList>
            <person name="Sun Q."/>
            <person name="Evtushenko L."/>
        </authorList>
    </citation>
    <scope>NUCLEOTIDE SEQUENCE</scope>
    <source>
        <strain evidence="1">VKM B-1499</strain>
    </source>
</reference>
<name>A0ABQ5T944_9CAUL</name>